<gene>
    <name evidence="3" type="ORF">Pmani_022719</name>
</gene>
<dbReference type="InterPro" id="IPR050283">
    <property type="entry name" value="E-box_TF_Regulators"/>
</dbReference>
<dbReference type="Proteomes" id="UP001292094">
    <property type="component" value="Unassembled WGS sequence"/>
</dbReference>
<feature type="compositionally biased region" description="Basic residues" evidence="1">
    <location>
        <begin position="243"/>
        <end position="252"/>
    </location>
</feature>
<dbReference type="InterPro" id="IPR036638">
    <property type="entry name" value="HLH_DNA-bd_sf"/>
</dbReference>
<dbReference type="InterPro" id="IPR011598">
    <property type="entry name" value="bHLH_dom"/>
</dbReference>
<proteinExistence type="predicted"/>
<dbReference type="PROSITE" id="PS50888">
    <property type="entry name" value="BHLH"/>
    <property type="match status" value="1"/>
</dbReference>
<dbReference type="GO" id="GO:0000981">
    <property type="term" value="F:DNA-binding transcription factor activity, RNA polymerase II-specific"/>
    <property type="evidence" value="ECO:0007669"/>
    <property type="project" value="TreeGrafter"/>
</dbReference>
<name>A0AAE1PC82_9EUCA</name>
<dbReference type="GO" id="GO:0046983">
    <property type="term" value="F:protein dimerization activity"/>
    <property type="evidence" value="ECO:0007669"/>
    <property type="project" value="InterPro"/>
</dbReference>
<dbReference type="Pfam" id="PF00010">
    <property type="entry name" value="HLH"/>
    <property type="match status" value="1"/>
</dbReference>
<organism evidence="3 4">
    <name type="scientific">Petrolisthes manimaculis</name>
    <dbReference type="NCBI Taxonomy" id="1843537"/>
    <lineage>
        <taxon>Eukaryota</taxon>
        <taxon>Metazoa</taxon>
        <taxon>Ecdysozoa</taxon>
        <taxon>Arthropoda</taxon>
        <taxon>Crustacea</taxon>
        <taxon>Multicrustacea</taxon>
        <taxon>Malacostraca</taxon>
        <taxon>Eumalacostraca</taxon>
        <taxon>Eucarida</taxon>
        <taxon>Decapoda</taxon>
        <taxon>Pleocyemata</taxon>
        <taxon>Anomura</taxon>
        <taxon>Galatheoidea</taxon>
        <taxon>Porcellanidae</taxon>
        <taxon>Petrolisthes</taxon>
    </lineage>
</organism>
<evidence type="ECO:0000259" key="2">
    <source>
        <dbReference type="PROSITE" id="PS50888"/>
    </source>
</evidence>
<dbReference type="AlphaFoldDB" id="A0AAE1PC82"/>
<accession>A0AAE1PC82</accession>
<feature type="compositionally biased region" description="Polar residues" evidence="1">
    <location>
        <begin position="31"/>
        <end position="46"/>
    </location>
</feature>
<dbReference type="PANTHER" id="PTHR23349">
    <property type="entry name" value="BASIC HELIX-LOOP-HELIX TRANSCRIPTION FACTOR, TWIST"/>
    <property type="match status" value="1"/>
</dbReference>
<reference evidence="3" key="1">
    <citation type="submission" date="2023-11" db="EMBL/GenBank/DDBJ databases">
        <title>Genome assemblies of two species of porcelain crab, Petrolisthes cinctipes and Petrolisthes manimaculis (Anomura: Porcellanidae).</title>
        <authorList>
            <person name="Angst P."/>
        </authorList>
    </citation>
    <scope>NUCLEOTIDE SEQUENCE</scope>
    <source>
        <strain evidence="3">PB745_02</strain>
        <tissue evidence="3">Gill</tissue>
    </source>
</reference>
<feature type="compositionally biased region" description="Low complexity" evidence="1">
    <location>
        <begin position="116"/>
        <end position="132"/>
    </location>
</feature>
<feature type="region of interest" description="Disordered" evidence="1">
    <location>
        <begin position="103"/>
        <end position="135"/>
    </location>
</feature>
<dbReference type="GO" id="GO:0032502">
    <property type="term" value="P:developmental process"/>
    <property type="evidence" value="ECO:0007669"/>
    <property type="project" value="TreeGrafter"/>
</dbReference>
<feature type="domain" description="BHLH" evidence="2">
    <location>
        <begin position="41"/>
        <end position="93"/>
    </location>
</feature>
<feature type="compositionally biased region" description="Polar residues" evidence="1">
    <location>
        <begin position="225"/>
        <end position="234"/>
    </location>
</feature>
<evidence type="ECO:0000313" key="4">
    <source>
        <dbReference type="Proteomes" id="UP001292094"/>
    </source>
</evidence>
<evidence type="ECO:0000256" key="1">
    <source>
        <dbReference type="SAM" id="MobiDB-lite"/>
    </source>
</evidence>
<feature type="region of interest" description="Disordered" evidence="1">
    <location>
        <begin position="151"/>
        <end position="175"/>
    </location>
</feature>
<dbReference type="PANTHER" id="PTHR23349:SF111">
    <property type="entry name" value="BHLH DOMAIN-CONTAINING PROTEIN"/>
    <property type="match status" value="1"/>
</dbReference>
<sequence>MEGRARRNNKTAMKGVGGVGSRGKRPLTDGSLVNPNEYTATGTSKNALRERTRVESLRRAYLELQAAIPSVPPNTKLSKLDVLVLATTYISHLSQLLQEDDDARAHHHHHHHHDPNNNNSTTTNTNTNNSNSKSLLSCHLPHSVCLASDTTTTTTTTRSSSSRPSQHHQKGLLHPVKKWPMRARLYAGVGANPDSTTTLMMDHSSSPVLPPPPHLYSSNPHHRITPSQFHLSTTNNNNNNNNKQHHHHHRRQQQQQHGSTLASHLKTPVEFQTGISEGHVVSPTADFGTVGDAADKTYAYPSWLGSQNYTTGSYLEAWETEGGSWGPGMTYESDVVGHDNCHAPCQITQPYATHHTRWEDRVM</sequence>
<dbReference type="SMART" id="SM00353">
    <property type="entry name" value="HLH"/>
    <property type="match status" value="1"/>
</dbReference>
<dbReference type="GO" id="GO:0000977">
    <property type="term" value="F:RNA polymerase II transcription regulatory region sequence-specific DNA binding"/>
    <property type="evidence" value="ECO:0007669"/>
    <property type="project" value="TreeGrafter"/>
</dbReference>
<feature type="region of interest" description="Disordered" evidence="1">
    <location>
        <begin position="196"/>
        <end position="261"/>
    </location>
</feature>
<evidence type="ECO:0000313" key="3">
    <source>
        <dbReference type="EMBL" id="KAK4305393.1"/>
    </source>
</evidence>
<comment type="caution">
    <text evidence="3">The sequence shown here is derived from an EMBL/GenBank/DDBJ whole genome shotgun (WGS) entry which is preliminary data.</text>
</comment>
<feature type="compositionally biased region" description="Basic residues" evidence="1">
    <location>
        <begin position="165"/>
        <end position="175"/>
    </location>
</feature>
<dbReference type="EMBL" id="JAWZYT010002279">
    <property type="protein sequence ID" value="KAK4305393.1"/>
    <property type="molecule type" value="Genomic_DNA"/>
</dbReference>
<keyword evidence="4" id="KW-1185">Reference proteome</keyword>
<feature type="compositionally biased region" description="Low complexity" evidence="1">
    <location>
        <begin position="151"/>
        <end position="163"/>
    </location>
</feature>
<feature type="region of interest" description="Disordered" evidence="1">
    <location>
        <begin position="1"/>
        <end position="50"/>
    </location>
</feature>
<dbReference type="SUPFAM" id="SSF47459">
    <property type="entry name" value="HLH, helix-loop-helix DNA-binding domain"/>
    <property type="match status" value="1"/>
</dbReference>
<dbReference type="Gene3D" id="4.10.280.10">
    <property type="entry name" value="Helix-loop-helix DNA-binding domain"/>
    <property type="match status" value="1"/>
</dbReference>
<protein>
    <recommendedName>
        <fullName evidence="2">BHLH domain-containing protein</fullName>
    </recommendedName>
</protein>